<dbReference type="SUPFAM" id="SSF53474">
    <property type="entry name" value="alpha/beta-Hydrolases"/>
    <property type="match status" value="1"/>
</dbReference>
<dbReference type="STRING" id="989403.SAMN05421798_105169"/>
<dbReference type="OrthoDB" id="9808398at2"/>
<dbReference type="Pfam" id="PF00561">
    <property type="entry name" value="Abhydrolase_1"/>
    <property type="match status" value="1"/>
</dbReference>
<sequence length="290" mass="31257">MTSDTHEFIGADGNLLVADRFGTEGQTVMMMHGGGQTRHSWGKTAKMIAGAGMQAFCLDMRGHGDSAWVDGDRYLFSDFGADVVAVAAQIHEKTGIKPIAIGASLGGIASIMAEGALSPGALAGVILVDVTPRLDESGVHKILSFMAEKVEDGFGSVEEAADMIALYLPHRKRPKTLDGLSKNLRLREDGRYRWHWDPRFINGHADRGELQDKIQGELLKATANLTVPSMLVRGAASELVKQSHVDEFLELVPHATFTDVKEAGHMVAGDVNDVFTAAIMPFLKEYQAAA</sequence>
<gene>
    <name evidence="2" type="ORF">PsAD2_00546</name>
</gene>
<organism evidence="2 3">
    <name type="scientific">Pseudovibrio axinellae</name>
    <dbReference type="NCBI Taxonomy" id="989403"/>
    <lineage>
        <taxon>Bacteria</taxon>
        <taxon>Pseudomonadati</taxon>
        <taxon>Pseudomonadota</taxon>
        <taxon>Alphaproteobacteria</taxon>
        <taxon>Hyphomicrobiales</taxon>
        <taxon>Stappiaceae</taxon>
        <taxon>Pseudovibrio</taxon>
    </lineage>
</organism>
<protein>
    <submittedName>
        <fullName evidence="2">Acyl-CoA esterase</fullName>
    </submittedName>
</protein>
<comment type="caution">
    <text evidence="2">The sequence shown here is derived from an EMBL/GenBank/DDBJ whole genome shotgun (WGS) entry which is preliminary data.</text>
</comment>
<reference evidence="2 3" key="1">
    <citation type="journal article" date="2016" name="Front. Microbiol.">
        <title>Comparative Genomic Analysis Reveals a Diverse Repertoire of Genes Involved in Prokaryote-Eukaryote Interactions within the Pseudovibrio Genus.</title>
        <authorList>
            <person name="Romano S."/>
            <person name="Fernandez-Guerra A."/>
            <person name="Reen F.J."/>
            <person name="Glockner F.O."/>
            <person name="Crowley S.P."/>
            <person name="O'Sullivan O."/>
            <person name="Cotter P.D."/>
            <person name="Adams C."/>
            <person name="Dobson A.D."/>
            <person name="O'Gara F."/>
        </authorList>
    </citation>
    <scope>NUCLEOTIDE SEQUENCE [LARGE SCALE GENOMIC DNA]</scope>
    <source>
        <strain evidence="2 3">Ad2</strain>
    </source>
</reference>
<dbReference type="InterPro" id="IPR029058">
    <property type="entry name" value="AB_hydrolase_fold"/>
</dbReference>
<keyword evidence="3" id="KW-1185">Reference proteome</keyword>
<dbReference type="PATRIC" id="fig|989403.3.peg.580"/>
<dbReference type="Proteomes" id="UP000076577">
    <property type="component" value="Unassembled WGS sequence"/>
</dbReference>
<dbReference type="InterPro" id="IPR050228">
    <property type="entry name" value="Carboxylesterase_BioH"/>
</dbReference>
<feature type="domain" description="AB hydrolase-1" evidence="1">
    <location>
        <begin position="27"/>
        <end position="267"/>
    </location>
</feature>
<evidence type="ECO:0000313" key="3">
    <source>
        <dbReference type="Proteomes" id="UP000076577"/>
    </source>
</evidence>
<dbReference type="InterPro" id="IPR000073">
    <property type="entry name" value="AB_hydrolase_1"/>
</dbReference>
<dbReference type="PANTHER" id="PTHR43194">
    <property type="entry name" value="HYDROLASE ALPHA/BETA FOLD FAMILY"/>
    <property type="match status" value="1"/>
</dbReference>
<proteinExistence type="predicted"/>
<accession>A0A166AL14</accession>
<dbReference type="RefSeq" id="WP_068001802.1">
    <property type="nucleotide sequence ID" value="NZ_FOFM01000005.1"/>
</dbReference>
<dbReference type="AlphaFoldDB" id="A0A166AL14"/>
<evidence type="ECO:0000259" key="1">
    <source>
        <dbReference type="Pfam" id="PF00561"/>
    </source>
</evidence>
<dbReference type="Gene3D" id="3.40.50.1820">
    <property type="entry name" value="alpha/beta hydrolase"/>
    <property type="match status" value="1"/>
</dbReference>
<dbReference type="EMBL" id="LMCB01000004">
    <property type="protein sequence ID" value="KZL21256.1"/>
    <property type="molecule type" value="Genomic_DNA"/>
</dbReference>
<evidence type="ECO:0000313" key="2">
    <source>
        <dbReference type="EMBL" id="KZL21256.1"/>
    </source>
</evidence>
<dbReference type="PANTHER" id="PTHR43194:SF2">
    <property type="entry name" value="PEROXISOMAL MEMBRANE PROTEIN LPX1"/>
    <property type="match status" value="1"/>
</dbReference>
<name>A0A166AL14_9HYPH</name>